<dbReference type="SUPFAM" id="SSF51905">
    <property type="entry name" value="FAD/NAD(P)-binding domain"/>
    <property type="match status" value="1"/>
</dbReference>
<dbReference type="STRING" id="54005.HMPREF3229_00854"/>
<comment type="cofactor">
    <cofactor evidence="1">
        <name>FAD</name>
        <dbReference type="ChEBI" id="CHEBI:57692"/>
    </cofactor>
</comment>
<evidence type="ECO:0000259" key="4">
    <source>
        <dbReference type="Pfam" id="PF03486"/>
    </source>
</evidence>
<dbReference type="RefSeq" id="WP_236587190.1">
    <property type="nucleotide sequence ID" value="NZ_CP068103.1"/>
</dbReference>
<dbReference type="InterPro" id="IPR036188">
    <property type="entry name" value="FAD/NAD-bd_sf"/>
</dbReference>
<dbReference type="Proteomes" id="UP000250070">
    <property type="component" value="Unassembled WGS sequence"/>
</dbReference>
<dbReference type="AlphaFoldDB" id="A0A2X1Y0H3"/>
<dbReference type="PANTHER" id="PTHR42887:SF2">
    <property type="entry name" value="OS12G0638800 PROTEIN"/>
    <property type="match status" value="1"/>
</dbReference>
<dbReference type="Gene3D" id="2.40.30.10">
    <property type="entry name" value="Translation factors"/>
    <property type="match status" value="1"/>
</dbReference>
<dbReference type="Pfam" id="PF03486">
    <property type="entry name" value="HI0933_like"/>
    <property type="match status" value="1"/>
</dbReference>
<dbReference type="Gene3D" id="3.50.50.60">
    <property type="entry name" value="FAD/NAD(P)-binding domain"/>
    <property type="match status" value="1"/>
</dbReference>
<evidence type="ECO:0000256" key="2">
    <source>
        <dbReference type="ARBA" id="ARBA00022630"/>
    </source>
</evidence>
<sequence>MSDNMDIIIIGAGASGIVTAINAKNENNKVILLEKNDRIGKKLLATGNGRCNYTNMNLTEKNYSSPDFVKRTLEEFTNEDLINHFKILGLESTRDGERVYPISLKANSVLNILIYWLEKKGIEIKTNSQVKEIKKRKKGYELITNDETLKADVVVAAFGGKAMPASGSDGVSFEILKKMGIRVTDLKPALTQLKLDSKYLKHLSGTKVLGRARLLKDEKLVDEREGEILFTNYGISGPPILDMSVNISDNNIIEVPLINNLNEDSIDMLYNRYYMFPDFSLEEFLLGIVDKKFIHYIVDSLNMDKNIAMNMIPVGDFEKIVGLLLKSRFRVTGNTGFKNAQVTRGGVSLDEVNPENYESKKFKDLYIIGEALDIDGDCGGYNLHFAFSCGYRLGKILREKSNLQ</sequence>
<organism evidence="6 7">
    <name type="scientific">Peptoniphilus harei</name>
    <dbReference type="NCBI Taxonomy" id="54005"/>
    <lineage>
        <taxon>Bacteria</taxon>
        <taxon>Bacillati</taxon>
        <taxon>Bacillota</taxon>
        <taxon>Tissierellia</taxon>
        <taxon>Tissierellales</taxon>
        <taxon>Peptoniphilaceae</taxon>
        <taxon>Peptoniphilus</taxon>
    </lineage>
</organism>
<dbReference type="Gene3D" id="1.10.8.260">
    <property type="entry name" value="HI0933 insert domain-like"/>
    <property type="match status" value="1"/>
</dbReference>
<evidence type="ECO:0000259" key="5">
    <source>
        <dbReference type="Pfam" id="PF22780"/>
    </source>
</evidence>
<dbReference type="EMBL" id="UATM01000032">
    <property type="protein sequence ID" value="SPY48820.1"/>
    <property type="molecule type" value="Genomic_DNA"/>
</dbReference>
<dbReference type="PANTHER" id="PTHR42887">
    <property type="entry name" value="OS12G0638800 PROTEIN"/>
    <property type="match status" value="1"/>
</dbReference>
<dbReference type="InterPro" id="IPR057661">
    <property type="entry name" value="RsdA/BaiN/AoA(So)_Rossmann"/>
</dbReference>
<dbReference type="InterPro" id="IPR023166">
    <property type="entry name" value="BaiN-like_dom_sf"/>
</dbReference>
<dbReference type="NCBIfam" id="TIGR00275">
    <property type="entry name" value="aminoacetone oxidase family FAD-binding enzyme"/>
    <property type="match status" value="1"/>
</dbReference>
<dbReference type="InterPro" id="IPR055178">
    <property type="entry name" value="RsdA/BaiN/AoA(So)-like_dom"/>
</dbReference>
<dbReference type="Pfam" id="PF22780">
    <property type="entry name" value="HI0933_like_1st"/>
    <property type="match status" value="1"/>
</dbReference>
<gene>
    <name evidence="6" type="ORF">NCTC13076_01910</name>
</gene>
<keyword evidence="3" id="KW-0274">FAD</keyword>
<dbReference type="GeneID" id="83861600"/>
<evidence type="ECO:0000256" key="1">
    <source>
        <dbReference type="ARBA" id="ARBA00001974"/>
    </source>
</evidence>
<reference evidence="6 7" key="1">
    <citation type="submission" date="2018-06" db="EMBL/GenBank/DDBJ databases">
        <authorList>
            <consortium name="Pathogen Informatics"/>
            <person name="Doyle S."/>
        </authorList>
    </citation>
    <scope>NUCLEOTIDE SEQUENCE [LARGE SCALE GENOMIC DNA]</scope>
    <source>
        <strain evidence="6 7">NCTC13076</strain>
    </source>
</reference>
<name>A0A2X1Y0H3_9FIRM</name>
<proteinExistence type="predicted"/>
<evidence type="ECO:0000256" key="3">
    <source>
        <dbReference type="ARBA" id="ARBA00022827"/>
    </source>
</evidence>
<dbReference type="InterPro" id="IPR004792">
    <property type="entry name" value="BaiN-like"/>
</dbReference>
<evidence type="ECO:0000313" key="7">
    <source>
        <dbReference type="Proteomes" id="UP000250070"/>
    </source>
</evidence>
<accession>A0A2X1Y0H3</accession>
<feature type="domain" description="RsdA/BaiN/AoA(So)-like Rossmann fold-like" evidence="4">
    <location>
        <begin position="6"/>
        <end position="395"/>
    </location>
</feature>
<keyword evidence="2" id="KW-0285">Flavoprotein</keyword>
<feature type="domain" description="RsdA/BaiN/AoA(So)-like insert" evidence="5">
    <location>
        <begin position="187"/>
        <end position="342"/>
    </location>
</feature>
<evidence type="ECO:0000313" key="6">
    <source>
        <dbReference type="EMBL" id="SPY48820.1"/>
    </source>
</evidence>
<protein>
    <submittedName>
        <fullName evidence="6">Dihydrolipoamide dehydrogenase</fullName>
    </submittedName>
</protein>
<dbReference type="SUPFAM" id="SSF160996">
    <property type="entry name" value="HI0933 insert domain-like"/>
    <property type="match status" value="1"/>
</dbReference>